<comment type="caution">
    <text evidence="3">The sequence shown here is derived from an EMBL/GenBank/DDBJ whole genome shotgun (WGS) entry which is preliminary data.</text>
</comment>
<reference evidence="3" key="1">
    <citation type="submission" date="2023-02" db="EMBL/GenBank/DDBJ databases">
        <title>Genome of toxic invasive species Heracleum sosnowskyi carries increased number of genes despite the absence of recent whole-genome duplications.</title>
        <authorList>
            <person name="Schelkunov M."/>
            <person name="Shtratnikova V."/>
            <person name="Makarenko M."/>
            <person name="Klepikova A."/>
            <person name="Omelchenko D."/>
            <person name="Novikova G."/>
            <person name="Obukhova E."/>
            <person name="Bogdanov V."/>
            <person name="Penin A."/>
            <person name="Logacheva M."/>
        </authorList>
    </citation>
    <scope>NUCLEOTIDE SEQUENCE</scope>
    <source>
        <strain evidence="3">Hsosn_3</strain>
        <tissue evidence="3">Leaf</tissue>
    </source>
</reference>
<keyword evidence="4" id="KW-1185">Reference proteome</keyword>
<feature type="domain" description="RIN4 pathogenic type III effector avirulence factor Avr cleavage site" evidence="2">
    <location>
        <begin position="280"/>
        <end position="313"/>
    </location>
</feature>
<evidence type="ECO:0000313" key="4">
    <source>
        <dbReference type="Proteomes" id="UP001237642"/>
    </source>
</evidence>
<dbReference type="Pfam" id="PF05627">
    <property type="entry name" value="AvrRpt-cleavage"/>
    <property type="match status" value="3"/>
</dbReference>
<feature type="region of interest" description="Disordered" evidence="1">
    <location>
        <begin position="130"/>
        <end position="280"/>
    </location>
</feature>
<dbReference type="Pfam" id="PF06101">
    <property type="entry name" value="Vps62"/>
    <property type="match status" value="1"/>
</dbReference>
<organism evidence="3 4">
    <name type="scientific">Heracleum sosnowskyi</name>
    <dbReference type="NCBI Taxonomy" id="360622"/>
    <lineage>
        <taxon>Eukaryota</taxon>
        <taxon>Viridiplantae</taxon>
        <taxon>Streptophyta</taxon>
        <taxon>Embryophyta</taxon>
        <taxon>Tracheophyta</taxon>
        <taxon>Spermatophyta</taxon>
        <taxon>Magnoliopsida</taxon>
        <taxon>eudicotyledons</taxon>
        <taxon>Gunneridae</taxon>
        <taxon>Pentapetalae</taxon>
        <taxon>asterids</taxon>
        <taxon>campanulids</taxon>
        <taxon>Apiales</taxon>
        <taxon>Apiaceae</taxon>
        <taxon>Apioideae</taxon>
        <taxon>apioid superclade</taxon>
        <taxon>Tordylieae</taxon>
        <taxon>Tordyliinae</taxon>
        <taxon>Heracleum</taxon>
    </lineage>
</organism>
<feature type="region of interest" description="Disordered" evidence="1">
    <location>
        <begin position="34"/>
        <end position="107"/>
    </location>
</feature>
<proteinExistence type="predicted"/>
<evidence type="ECO:0000256" key="1">
    <source>
        <dbReference type="SAM" id="MobiDB-lite"/>
    </source>
</evidence>
<feature type="domain" description="RIN4 pathogenic type III effector avirulence factor Avr cleavage site" evidence="2">
    <location>
        <begin position="97"/>
        <end position="126"/>
    </location>
</feature>
<dbReference type="Proteomes" id="UP001237642">
    <property type="component" value="Unassembled WGS sequence"/>
</dbReference>
<dbReference type="PANTHER" id="PTHR48152:SF3">
    <property type="entry name" value="DUF946 FAMILY PROTEIN (DUF946)"/>
    <property type="match status" value="1"/>
</dbReference>
<accession>A0AAD8M1I2</accession>
<dbReference type="PANTHER" id="PTHR48152">
    <property type="entry name" value="F1C9.34 PROTEIN"/>
    <property type="match status" value="1"/>
</dbReference>
<evidence type="ECO:0000313" key="3">
    <source>
        <dbReference type="EMBL" id="KAK1355998.1"/>
    </source>
</evidence>
<evidence type="ECO:0000259" key="2">
    <source>
        <dbReference type="Pfam" id="PF05627"/>
    </source>
</evidence>
<protein>
    <recommendedName>
        <fullName evidence="2">RIN4 pathogenic type III effector avirulence factor Avr cleavage site domain-containing protein</fullName>
    </recommendedName>
</protein>
<dbReference type="EMBL" id="JAUIZM010000011">
    <property type="protein sequence ID" value="KAK1355998.1"/>
    <property type="molecule type" value="Genomic_DNA"/>
</dbReference>
<gene>
    <name evidence="3" type="ORF">POM88_049254</name>
</gene>
<sequence length="915" mass="101752">MAKRPSVPQFGNWEGETNLPYTVFFDEARKAKNGGKMINPNDPMDYPGMFPYSPKASPPRATNAPEQPIDRRAVRTTLVDTSPSRQNGDVKKFSDNQRPVVPQFGNWDGQGNIPYTIYFDEARKSKLGGKMVNPNDPMEYPGMFPSSPQATPFRSKNVPEEPLGKTAVRPTTLDSQSGGNKDRKRFTDTPVNNDNVIRGVGSPHHNRGGRGPGSDQPGRQNVGLVHSIDRSPLHPQLQAKRNEKSGGSPAWESKRPNGISNATPGRSRMKPVSTGVQYPEKSAAVPRFGEWDEENPSSGENYTHAFNQVHHEKISGSPMVSNMSAEQPSATRQKQNVGNKYKLQSRWFPCFGKACFVESTMASSRLPSYTPFTTDMKLPIETSFKLPAPLPSWPAGTNFATGIVDLGALQVSQITSLNKVWATYERGPDNQGSTFYEPASIPEGFFMLGCYAQPNNQPLYGWVLVAKDVSLPGEQKALALPTDYTLLYYSVPENIAKSGDAYIWLPVAPDGYSAMGYVVTASPEKPPLDKVRVVRSELTEDVEFDNWIWGSEGLNVYGLRPVDRGSKALGISMGTFNLQLNGKEMHKLSCLTNLNFSYPSMPNLNQVHALLQAYTPVVYMHSEEKYFPSRVSWFFQNGALLYTKGQESSPVGIAYNGGNLPQNGSNDGAYWIDLPSDNTASENLKKGNLQSAYSYIHIKPALGGTFTDIQVWLFYPFNGPSKIKIGWFTISLKQIGEHVGDWEHVTLRISNFNGELRSVYFAKHNKGDWVSSPSLEFETNNKPVVYSARYGHASYPTPGAFLHKLAEEKAFVLPKNVTSKSDYRMDTGARYWILGADYLGSLGIVEEPWLNFARQWGPKKVYAIERFLQEMQKTVPGSLFKKLEQFIRSLSADILGEEGPTGPKWKDTWSGDERI</sequence>
<dbReference type="AlphaFoldDB" id="A0AAD8M1I2"/>
<dbReference type="InterPro" id="IPR008700">
    <property type="entry name" value="TypeIII_avirulence_cleave"/>
</dbReference>
<dbReference type="InterPro" id="IPR009291">
    <property type="entry name" value="Vps62"/>
</dbReference>
<reference evidence="3" key="2">
    <citation type="submission" date="2023-05" db="EMBL/GenBank/DDBJ databases">
        <authorList>
            <person name="Schelkunov M.I."/>
        </authorList>
    </citation>
    <scope>NUCLEOTIDE SEQUENCE</scope>
    <source>
        <strain evidence="3">Hsosn_3</strain>
        <tissue evidence="3">Leaf</tissue>
    </source>
</reference>
<name>A0AAD8M1I2_9APIA</name>
<feature type="domain" description="RIN4 pathogenic type III effector avirulence factor Avr cleavage site" evidence="2">
    <location>
        <begin position="3"/>
        <end position="32"/>
    </location>
</feature>
<feature type="compositionally biased region" description="Polar residues" evidence="1">
    <location>
        <begin position="78"/>
        <end position="87"/>
    </location>
</feature>